<evidence type="ECO:0000256" key="1">
    <source>
        <dbReference type="SAM" id="SignalP"/>
    </source>
</evidence>
<dbReference type="Proteomes" id="UP000259030">
    <property type="component" value="Chromosome"/>
</dbReference>
<dbReference type="KEGG" id="dfc:DFI_06260"/>
<keyword evidence="3" id="KW-1185">Reference proteome</keyword>
<proteinExistence type="predicted"/>
<dbReference type="AlphaFoldDB" id="A0A221SVH3"/>
<gene>
    <name evidence="2" type="ORF">DFI_06260</name>
</gene>
<feature type="chain" id="PRO_5011251152" evidence="1">
    <location>
        <begin position="22"/>
        <end position="123"/>
    </location>
</feature>
<accession>A0A221SVH3</accession>
<reference evidence="2 3" key="1">
    <citation type="submission" date="2017-05" db="EMBL/GenBank/DDBJ databases">
        <title>The complete genome sequence of Deinococcus ficus isolated from the rhizosphere of the Ficus religiosa L. in Taiwan.</title>
        <authorList>
            <person name="Wu K.-M."/>
            <person name="Liao T.-L."/>
            <person name="Liu Y.-M."/>
            <person name="Young C.-C."/>
            <person name="Tsai S.-F."/>
        </authorList>
    </citation>
    <scope>NUCLEOTIDE SEQUENCE [LARGE SCALE GENOMIC DNA]</scope>
    <source>
        <strain evidence="2 3">CC-FR2-10</strain>
    </source>
</reference>
<dbReference type="RefSeq" id="WP_027462548.1">
    <property type="nucleotide sequence ID" value="NZ_BNAK01000002.1"/>
</dbReference>
<keyword evidence="1" id="KW-0732">Signal</keyword>
<feature type="signal peptide" evidence="1">
    <location>
        <begin position="1"/>
        <end position="21"/>
    </location>
</feature>
<protein>
    <submittedName>
        <fullName evidence="2">Uncharacterized protein</fullName>
    </submittedName>
</protein>
<dbReference type="STRING" id="317577.GCA_000419625_02663"/>
<sequence length="123" mass="12948">MSGRAVRVALLCALMGGVTVAQPSAKVTLVTKNGVLLLSGLVSAGKLTTLRGVWGPAGQARLMQCLPRCKVVQSIPVQRQLSLNELSGYRVVLGGSYTKGQKVALVMRFGDGQVLNVMTPVVR</sequence>
<organism evidence="2 3">
    <name type="scientific">Deinococcus ficus</name>
    <dbReference type="NCBI Taxonomy" id="317577"/>
    <lineage>
        <taxon>Bacteria</taxon>
        <taxon>Thermotogati</taxon>
        <taxon>Deinococcota</taxon>
        <taxon>Deinococci</taxon>
        <taxon>Deinococcales</taxon>
        <taxon>Deinococcaceae</taxon>
        <taxon>Deinococcus</taxon>
    </lineage>
</organism>
<evidence type="ECO:0000313" key="2">
    <source>
        <dbReference type="EMBL" id="ASN80656.1"/>
    </source>
</evidence>
<evidence type="ECO:0000313" key="3">
    <source>
        <dbReference type="Proteomes" id="UP000259030"/>
    </source>
</evidence>
<dbReference type="EMBL" id="CP021081">
    <property type="protein sequence ID" value="ASN80656.1"/>
    <property type="molecule type" value="Genomic_DNA"/>
</dbReference>
<name>A0A221SVH3_9DEIO</name>